<dbReference type="InterPro" id="IPR056143">
    <property type="entry name" value="DUF7726"/>
</dbReference>
<dbReference type="PANTHER" id="PTHR42339">
    <property type="entry name" value="HISTONE H1"/>
    <property type="match status" value="1"/>
</dbReference>
<feature type="domain" description="DUF7726" evidence="1">
    <location>
        <begin position="91"/>
        <end position="171"/>
    </location>
</feature>
<comment type="caution">
    <text evidence="2">The sequence shown here is derived from an EMBL/GenBank/DDBJ whole genome shotgun (WGS) entry which is preliminary data.</text>
</comment>
<dbReference type="PANTHER" id="PTHR42339:SF1">
    <property type="entry name" value="HISTONE H1"/>
    <property type="match status" value="1"/>
</dbReference>
<gene>
    <name evidence="2" type="ORF">EJ08DRAFT_710218</name>
</gene>
<evidence type="ECO:0000313" key="3">
    <source>
        <dbReference type="Proteomes" id="UP000800235"/>
    </source>
</evidence>
<name>A0A9P4NUA4_9PEZI</name>
<protein>
    <recommendedName>
        <fullName evidence="1">DUF7726 domain-containing protein</fullName>
    </recommendedName>
</protein>
<sequence>RNKIRKLIDSGEYKIGEFCKEIGVSNKSYNSFLAQNGPYKGLNNSTYQNAWEFFKKRELIKKRDAMKVPKKRKSAESSTIILPKQGADQAEVYDACDDIRRKINAYFQKPSVTQAQFLRDIAAQFHVKERKIQPKQLSDFRSEKGELVGCTSTVFYGSYVLFEKVRLKEGKPKSAARLKCEEHWVEFGGIDLTDASANRGVGYYF</sequence>
<dbReference type="AlphaFoldDB" id="A0A9P4NUA4"/>
<dbReference type="Pfam" id="PF24852">
    <property type="entry name" value="DUF7726"/>
    <property type="match status" value="2"/>
</dbReference>
<accession>A0A9P4NUA4</accession>
<organism evidence="2 3">
    <name type="scientific">Tothia fuscella</name>
    <dbReference type="NCBI Taxonomy" id="1048955"/>
    <lineage>
        <taxon>Eukaryota</taxon>
        <taxon>Fungi</taxon>
        <taxon>Dikarya</taxon>
        <taxon>Ascomycota</taxon>
        <taxon>Pezizomycotina</taxon>
        <taxon>Dothideomycetes</taxon>
        <taxon>Pleosporomycetidae</taxon>
        <taxon>Venturiales</taxon>
        <taxon>Cylindrosympodiaceae</taxon>
        <taxon>Tothia</taxon>
    </lineage>
</organism>
<dbReference type="OrthoDB" id="2592504at2759"/>
<feature type="non-terminal residue" evidence="2">
    <location>
        <position position="1"/>
    </location>
</feature>
<proteinExistence type="predicted"/>
<reference evidence="2" key="1">
    <citation type="journal article" date="2020" name="Stud. Mycol.">
        <title>101 Dothideomycetes genomes: a test case for predicting lifestyles and emergence of pathogens.</title>
        <authorList>
            <person name="Haridas S."/>
            <person name="Albert R."/>
            <person name="Binder M."/>
            <person name="Bloem J."/>
            <person name="Labutti K."/>
            <person name="Salamov A."/>
            <person name="Andreopoulos B."/>
            <person name="Baker S."/>
            <person name="Barry K."/>
            <person name="Bills G."/>
            <person name="Bluhm B."/>
            <person name="Cannon C."/>
            <person name="Castanera R."/>
            <person name="Culley D."/>
            <person name="Daum C."/>
            <person name="Ezra D."/>
            <person name="Gonzalez J."/>
            <person name="Henrissat B."/>
            <person name="Kuo A."/>
            <person name="Liang C."/>
            <person name="Lipzen A."/>
            <person name="Lutzoni F."/>
            <person name="Magnuson J."/>
            <person name="Mondo S."/>
            <person name="Nolan M."/>
            <person name="Ohm R."/>
            <person name="Pangilinan J."/>
            <person name="Park H.-J."/>
            <person name="Ramirez L."/>
            <person name="Alfaro M."/>
            <person name="Sun H."/>
            <person name="Tritt A."/>
            <person name="Yoshinaga Y."/>
            <person name="Zwiers L.-H."/>
            <person name="Turgeon B."/>
            <person name="Goodwin S."/>
            <person name="Spatafora J."/>
            <person name="Crous P."/>
            <person name="Grigoriev I."/>
        </authorList>
    </citation>
    <scope>NUCLEOTIDE SEQUENCE</scope>
    <source>
        <strain evidence="2">CBS 130266</strain>
    </source>
</reference>
<dbReference type="Proteomes" id="UP000800235">
    <property type="component" value="Unassembled WGS sequence"/>
</dbReference>
<evidence type="ECO:0000313" key="2">
    <source>
        <dbReference type="EMBL" id="KAF2432370.1"/>
    </source>
</evidence>
<keyword evidence="3" id="KW-1185">Reference proteome</keyword>
<evidence type="ECO:0000259" key="1">
    <source>
        <dbReference type="Pfam" id="PF24852"/>
    </source>
</evidence>
<feature type="domain" description="DUF7726" evidence="1">
    <location>
        <begin position="1"/>
        <end position="60"/>
    </location>
</feature>
<dbReference type="EMBL" id="MU007026">
    <property type="protein sequence ID" value="KAF2432370.1"/>
    <property type="molecule type" value="Genomic_DNA"/>
</dbReference>